<dbReference type="Pfam" id="PF26617">
    <property type="entry name" value="CcmS-like"/>
    <property type="match status" value="1"/>
</dbReference>
<sequence length="529" mass="59122">MAKPSKKGKQKAQPQVQEREEVEVGEIGGHLGTIMEDGENHGPPGSWSYPTGEGEWNDDDDPAWQGESWSPAGNNEDLTWNQATTSAGHPWQSSINQPPAGSMHRGWGQDMQPAHAHAAAAAAVYPPAQRETQQSRQAPGAVETSWQSWGAEAASQGYKTPRSRPAPAQSRVAFASNPTFISNSNRPDSDPQIRQAIYESLYSGQANGNMEQPVHMPGKQGKKQKKERQSSLADPWDYQAPSQPNGESWGQDAQGWGDDKEWEGGWDDVRGRQQFAETLANASVPRHPMPSRTMAYASHLSPDALNSLKPGMASARTGMDSFVNMKFTDAHGEGIKFAERALFGRERKAKDRIHWQFPYDKDPKVQILMGWIEEVAPGLGAFGLNKFLQTRERGALVVNADYRMDTHSDVPPFDWLTYESAVDTRDKLIQESIGFYDPAMQVIVFIFLPSKTRNSIAMWRRKITVPNSVRLAHVREIELAKAALRKDYPVFVDELPPSTLDSPRPRSAKGKRGFWGRFWKPFKFKVKWS</sequence>
<accession>A0A4Y9ZF87</accession>
<keyword evidence="4" id="KW-1185">Reference proteome</keyword>
<evidence type="ECO:0000259" key="2">
    <source>
        <dbReference type="Pfam" id="PF26617"/>
    </source>
</evidence>
<proteinExistence type="predicted"/>
<dbReference type="STRING" id="205917.A0A4Y9ZF87"/>
<dbReference type="OrthoDB" id="3171339at2759"/>
<gene>
    <name evidence="3" type="ORF">EVG20_g898</name>
</gene>
<comment type="caution">
    <text evidence="3">The sequence shown here is derived from an EMBL/GenBank/DDBJ whole genome shotgun (WGS) entry which is preliminary data.</text>
</comment>
<reference evidence="3 4" key="1">
    <citation type="submission" date="2019-02" db="EMBL/GenBank/DDBJ databases">
        <title>Genome sequencing of the rare red list fungi Dentipellis fragilis.</title>
        <authorList>
            <person name="Buettner E."/>
            <person name="Kellner H."/>
        </authorList>
    </citation>
    <scope>NUCLEOTIDE SEQUENCE [LARGE SCALE GENOMIC DNA]</scope>
    <source>
        <strain evidence="3 4">DSM 105465</strain>
    </source>
</reference>
<evidence type="ECO:0000256" key="1">
    <source>
        <dbReference type="SAM" id="MobiDB-lite"/>
    </source>
</evidence>
<dbReference type="Proteomes" id="UP000298327">
    <property type="component" value="Unassembled WGS sequence"/>
</dbReference>
<name>A0A4Y9ZF87_9AGAM</name>
<feature type="region of interest" description="Disordered" evidence="1">
    <location>
        <begin position="1"/>
        <end position="255"/>
    </location>
</feature>
<feature type="compositionally biased region" description="Low complexity" evidence="1">
    <location>
        <begin position="114"/>
        <end position="123"/>
    </location>
</feature>
<dbReference type="EMBL" id="SEOQ01000025">
    <property type="protein sequence ID" value="TFY72089.1"/>
    <property type="molecule type" value="Genomic_DNA"/>
</dbReference>
<organism evidence="3 4">
    <name type="scientific">Dentipellis fragilis</name>
    <dbReference type="NCBI Taxonomy" id="205917"/>
    <lineage>
        <taxon>Eukaryota</taxon>
        <taxon>Fungi</taxon>
        <taxon>Dikarya</taxon>
        <taxon>Basidiomycota</taxon>
        <taxon>Agaricomycotina</taxon>
        <taxon>Agaricomycetes</taxon>
        <taxon>Russulales</taxon>
        <taxon>Hericiaceae</taxon>
        <taxon>Dentipellis</taxon>
    </lineage>
</organism>
<feature type="domain" description="CcmS related" evidence="2">
    <location>
        <begin position="338"/>
        <end position="468"/>
    </location>
</feature>
<dbReference type="InterPro" id="IPR058258">
    <property type="entry name" value="CcmS-like"/>
</dbReference>
<feature type="compositionally biased region" description="Polar residues" evidence="1">
    <location>
        <begin position="176"/>
        <end position="186"/>
    </location>
</feature>
<evidence type="ECO:0000313" key="3">
    <source>
        <dbReference type="EMBL" id="TFY72089.1"/>
    </source>
</evidence>
<dbReference type="AlphaFoldDB" id="A0A4Y9ZF87"/>
<evidence type="ECO:0000313" key="4">
    <source>
        <dbReference type="Proteomes" id="UP000298327"/>
    </source>
</evidence>
<protein>
    <recommendedName>
        <fullName evidence="2">CcmS related domain-containing protein</fullName>
    </recommendedName>
</protein>
<feature type="compositionally biased region" description="Basic residues" evidence="1">
    <location>
        <begin position="1"/>
        <end position="10"/>
    </location>
</feature>
<feature type="compositionally biased region" description="Polar residues" evidence="1">
    <location>
        <begin position="67"/>
        <end position="99"/>
    </location>
</feature>